<dbReference type="OrthoDB" id="3914029at2759"/>
<dbReference type="EMBL" id="MU005574">
    <property type="protein sequence ID" value="KAF2687822.1"/>
    <property type="molecule type" value="Genomic_DNA"/>
</dbReference>
<dbReference type="Proteomes" id="UP000799291">
    <property type="component" value="Unassembled WGS sequence"/>
</dbReference>
<feature type="region of interest" description="Disordered" evidence="1">
    <location>
        <begin position="1"/>
        <end position="29"/>
    </location>
</feature>
<evidence type="ECO:0000256" key="1">
    <source>
        <dbReference type="SAM" id="MobiDB-lite"/>
    </source>
</evidence>
<name>A0A6G1JBB1_9PLEO</name>
<accession>A0A6G1JBB1</accession>
<feature type="region of interest" description="Disordered" evidence="1">
    <location>
        <begin position="147"/>
        <end position="188"/>
    </location>
</feature>
<sequence>MSAHEKDTLPPSYTESLHSHPTGSSSSRGQSILDQLTLVRAQHLRAIIIQHILPLVEQQAAYGIAQTIIALVPSDIPLPAPEEKNEFSFDTVSDSQKVEVIGFASDESPKIVRLEGQLNKTEFWRPQVVIDDLERRLREELNASERLRPRSSVEAARPQQQQPKRSFFDRVSGRGPEVPSPSGNPEVGVRQVDTSGLVLVKVRLEEICLRTVNDFGLYDTMSKQCVIIRVDARC</sequence>
<protein>
    <submittedName>
        <fullName evidence="2">Uncharacterized protein</fullName>
    </submittedName>
</protein>
<proteinExistence type="predicted"/>
<feature type="compositionally biased region" description="Low complexity" evidence="1">
    <location>
        <begin position="19"/>
        <end position="29"/>
    </location>
</feature>
<gene>
    <name evidence="2" type="ORF">K458DRAFT_295519</name>
</gene>
<reference evidence="2" key="1">
    <citation type="journal article" date="2020" name="Stud. Mycol.">
        <title>101 Dothideomycetes genomes: a test case for predicting lifestyles and emergence of pathogens.</title>
        <authorList>
            <person name="Haridas S."/>
            <person name="Albert R."/>
            <person name="Binder M."/>
            <person name="Bloem J."/>
            <person name="Labutti K."/>
            <person name="Salamov A."/>
            <person name="Andreopoulos B."/>
            <person name="Baker S."/>
            <person name="Barry K."/>
            <person name="Bills G."/>
            <person name="Bluhm B."/>
            <person name="Cannon C."/>
            <person name="Castanera R."/>
            <person name="Culley D."/>
            <person name="Daum C."/>
            <person name="Ezra D."/>
            <person name="Gonzalez J."/>
            <person name="Henrissat B."/>
            <person name="Kuo A."/>
            <person name="Liang C."/>
            <person name="Lipzen A."/>
            <person name="Lutzoni F."/>
            <person name="Magnuson J."/>
            <person name="Mondo S."/>
            <person name="Nolan M."/>
            <person name="Ohm R."/>
            <person name="Pangilinan J."/>
            <person name="Park H.-J."/>
            <person name="Ramirez L."/>
            <person name="Alfaro M."/>
            <person name="Sun H."/>
            <person name="Tritt A."/>
            <person name="Yoshinaga Y."/>
            <person name="Zwiers L.-H."/>
            <person name="Turgeon B."/>
            <person name="Goodwin S."/>
            <person name="Spatafora J."/>
            <person name="Crous P."/>
            <person name="Grigoriev I."/>
        </authorList>
    </citation>
    <scope>NUCLEOTIDE SEQUENCE</scope>
    <source>
        <strain evidence="2">CBS 122367</strain>
    </source>
</reference>
<dbReference type="AlphaFoldDB" id="A0A6G1JBB1"/>
<organism evidence="2 3">
    <name type="scientific">Lentithecium fluviatile CBS 122367</name>
    <dbReference type="NCBI Taxonomy" id="1168545"/>
    <lineage>
        <taxon>Eukaryota</taxon>
        <taxon>Fungi</taxon>
        <taxon>Dikarya</taxon>
        <taxon>Ascomycota</taxon>
        <taxon>Pezizomycotina</taxon>
        <taxon>Dothideomycetes</taxon>
        <taxon>Pleosporomycetidae</taxon>
        <taxon>Pleosporales</taxon>
        <taxon>Massarineae</taxon>
        <taxon>Lentitheciaceae</taxon>
        <taxon>Lentithecium</taxon>
    </lineage>
</organism>
<keyword evidence="3" id="KW-1185">Reference proteome</keyword>
<evidence type="ECO:0000313" key="3">
    <source>
        <dbReference type="Proteomes" id="UP000799291"/>
    </source>
</evidence>
<evidence type="ECO:0000313" key="2">
    <source>
        <dbReference type="EMBL" id="KAF2687822.1"/>
    </source>
</evidence>